<dbReference type="AlphaFoldDB" id="X1N200"/>
<organism evidence="1">
    <name type="scientific">marine sediment metagenome</name>
    <dbReference type="NCBI Taxonomy" id="412755"/>
    <lineage>
        <taxon>unclassified sequences</taxon>
        <taxon>metagenomes</taxon>
        <taxon>ecological metagenomes</taxon>
    </lineage>
</organism>
<gene>
    <name evidence="1" type="ORF">S06H3_40501</name>
</gene>
<proteinExistence type="predicted"/>
<comment type="caution">
    <text evidence="1">The sequence shown here is derived from an EMBL/GenBank/DDBJ whole genome shotgun (WGS) entry which is preliminary data.</text>
</comment>
<name>X1N200_9ZZZZ</name>
<reference evidence="1" key="1">
    <citation type="journal article" date="2014" name="Front. Microbiol.">
        <title>High frequency of phylogenetically diverse reductive dehalogenase-homologous genes in deep subseafloor sedimentary metagenomes.</title>
        <authorList>
            <person name="Kawai M."/>
            <person name="Futagami T."/>
            <person name="Toyoda A."/>
            <person name="Takaki Y."/>
            <person name="Nishi S."/>
            <person name="Hori S."/>
            <person name="Arai W."/>
            <person name="Tsubouchi T."/>
            <person name="Morono Y."/>
            <person name="Uchiyama I."/>
            <person name="Ito T."/>
            <person name="Fujiyama A."/>
            <person name="Inagaki F."/>
            <person name="Takami H."/>
        </authorList>
    </citation>
    <scope>NUCLEOTIDE SEQUENCE</scope>
    <source>
        <strain evidence="1">Expedition CK06-06</strain>
    </source>
</reference>
<dbReference type="EMBL" id="BARV01024867">
    <property type="protein sequence ID" value="GAI38017.1"/>
    <property type="molecule type" value="Genomic_DNA"/>
</dbReference>
<evidence type="ECO:0000313" key="1">
    <source>
        <dbReference type="EMBL" id="GAI38017.1"/>
    </source>
</evidence>
<sequence>MMIPEDIQKEWDAHLKEWYTTMGMPKFLDLASNNLLELSSTFSSYALGIASEDDPPGSLVALFSDSIRAYMFAKYVLDDYLWCEERKKVFLIFLKEELDKSKEHLQKIIDIHTKRYRDR</sequence>
<protein>
    <submittedName>
        <fullName evidence="1">Uncharacterized protein</fullName>
    </submittedName>
</protein>
<accession>X1N200</accession>